<dbReference type="GO" id="GO:0000421">
    <property type="term" value="C:autophagosome membrane"/>
    <property type="evidence" value="ECO:0007669"/>
    <property type="project" value="TreeGrafter"/>
</dbReference>
<comment type="subunit">
    <text evidence="2 8">Forms a conjugate with ATG5.</text>
</comment>
<dbReference type="EMBL" id="KV427649">
    <property type="protein sequence ID" value="KZT02820.1"/>
    <property type="molecule type" value="Genomic_DNA"/>
</dbReference>
<gene>
    <name evidence="9" type="ORF">LAESUDRAFT_738518</name>
</gene>
<dbReference type="GO" id="GO:0034274">
    <property type="term" value="C:Atg12-Atg5-Atg16 complex"/>
    <property type="evidence" value="ECO:0007669"/>
    <property type="project" value="TreeGrafter"/>
</dbReference>
<keyword evidence="8" id="KW-0653">Protein transport</keyword>
<dbReference type="Proteomes" id="UP000076871">
    <property type="component" value="Unassembled WGS sequence"/>
</dbReference>
<keyword evidence="5 8" id="KW-0833">Ubl conjugation pathway</keyword>
<evidence type="ECO:0000256" key="7">
    <source>
        <dbReference type="ARBA" id="ARBA00025360"/>
    </source>
</evidence>
<evidence type="ECO:0000256" key="6">
    <source>
        <dbReference type="ARBA" id="ARBA00023006"/>
    </source>
</evidence>
<dbReference type="GeneID" id="63827935"/>
<keyword evidence="8" id="KW-0472">Membrane</keyword>
<dbReference type="GO" id="GO:0000422">
    <property type="term" value="P:autophagy of mitochondrion"/>
    <property type="evidence" value="ECO:0007669"/>
    <property type="project" value="TreeGrafter"/>
</dbReference>
<dbReference type="RefSeq" id="XP_040760560.1">
    <property type="nucleotide sequence ID" value="XM_040910906.1"/>
</dbReference>
<comment type="function">
    <text evidence="7">Ubiquitin-like protein involved in cytoplasm to vacuole transport (Cvt), autophagy vesicles formation, mitophagy, and nucleophagy. Conjugation with ATG5 through a ubiquitin-like conjugating system involving also ATG7 as an E1-like activating enzyme and ATG10 as an E2-like conjugating enzyme, is essential for its function. The ATG12-ATG5 conjugate functions as an E3-like enzyme which is required for lipidation of ATG8 and ATG8 association to the vesicle membranes.</text>
</comment>
<comment type="subcellular location">
    <subcellularLocation>
        <location evidence="8">Preautophagosomal structure membrane</location>
        <topology evidence="8">Peripheral membrane protein</topology>
    </subcellularLocation>
</comment>
<dbReference type="GO" id="GO:0019776">
    <property type="term" value="F:Atg8-family ligase activity"/>
    <property type="evidence" value="ECO:0007669"/>
    <property type="project" value="TreeGrafter"/>
</dbReference>
<dbReference type="Pfam" id="PF04110">
    <property type="entry name" value="APG12"/>
    <property type="match status" value="1"/>
</dbReference>
<keyword evidence="8" id="KW-0813">Transport</keyword>
<dbReference type="GO" id="GO:0000045">
    <property type="term" value="P:autophagosome assembly"/>
    <property type="evidence" value="ECO:0007669"/>
    <property type="project" value="InterPro"/>
</dbReference>
<evidence type="ECO:0000313" key="9">
    <source>
        <dbReference type="EMBL" id="KZT02820.1"/>
    </source>
</evidence>
<dbReference type="GO" id="GO:0061723">
    <property type="term" value="P:glycophagy"/>
    <property type="evidence" value="ECO:0007669"/>
    <property type="project" value="TreeGrafter"/>
</dbReference>
<dbReference type="SUPFAM" id="SSF54236">
    <property type="entry name" value="Ubiquitin-like"/>
    <property type="match status" value="1"/>
</dbReference>
<dbReference type="InterPro" id="IPR029071">
    <property type="entry name" value="Ubiquitin-like_domsf"/>
</dbReference>
<dbReference type="OrthoDB" id="10003551at2759"/>
<keyword evidence="6 8" id="KW-0072">Autophagy</keyword>
<dbReference type="GO" id="GO:0015031">
    <property type="term" value="P:protein transport"/>
    <property type="evidence" value="ECO:0007669"/>
    <property type="project" value="UniProtKB-KW"/>
</dbReference>
<evidence type="ECO:0000256" key="4">
    <source>
        <dbReference type="ARBA" id="ARBA00022499"/>
    </source>
</evidence>
<dbReference type="FunFam" id="3.10.20.90:FF:000150">
    <property type="entry name" value="Ubiquitin-like protein ATG12"/>
    <property type="match status" value="1"/>
</dbReference>
<protein>
    <recommendedName>
        <fullName evidence="3 8">Ubiquitin-like protein ATG12</fullName>
    </recommendedName>
</protein>
<dbReference type="GO" id="GO:0097352">
    <property type="term" value="P:autophagosome maturation"/>
    <property type="evidence" value="ECO:0007669"/>
    <property type="project" value="TreeGrafter"/>
</dbReference>
<dbReference type="GO" id="GO:0034045">
    <property type="term" value="C:phagophore assembly site membrane"/>
    <property type="evidence" value="ECO:0007669"/>
    <property type="project" value="UniProtKB-SubCell"/>
</dbReference>
<proteinExistence type="inferred from homology"/>
<dbReference type="InterPro" id="IPR007242">
    <property type="entry name" value="Atg12"/>
</dbReference>
<sequence length="146" mass="16196">MHARFGNVMICKGVATIIAIEGSIRTARILHSAWKAFDAGDSMQEAQEALETYKKKDAAKVVVRFKAVGNAPIMRQNFYKITSTNKFQAVIQFLRKELGWKAGDPLFTYINLAFSPAPDDTVSNLYKSFATDGHLIVNYSTTAAWG</sequence>
<evidence type="ECO:0000313" key="10">
    <source>
        <dbReference type="Proteomes" id="UP000076871"/>
    </source>
</evidence>
<reference evidence="9 10" key="1">
    <citation type="journal article" date="2016" name="Mol. Biol. Evol.">
        <title>Comparative Genomics of Early-Diverging Mushroom-Forming Fungi Provides Insights into the Origins of Lignocellulose Decay Capabilities.</title>
        <authorList>
            <person name="Nagy L.G."/>
            <person name="Riley R."/>
            <person name="Tritt A."/>
            <person name="Adam C."/>
            <person name="Daum C."/>
            <person name="Floudas D."/>
            <person name="Sun H."/>
            <person name="Yadav J.S."/>
            <person name="Pangilinan J."/>
            <person name="Larsson K.H."/>
            <person name="Matsuura K."/>
            <person name="Barry K."/>
            <person name="Labutti K."/>
            <person name="Kuo R."/>
            <person name="Ohm R.A."/>
            <person name="Bhattacharya S.S."/>
            <person name="Shirouzu T."/>
            <person name="Yoshinaga Y."/>
            <person name="Martin F.M."/>
            <person name="Grigoriev I.V."/>
            <person name="Hibbett D.S."/>
        </authorList>
    </citation>
    <scope>NUCLEOTIDE SEQUENCE [LARGE SCALE GENOMIC DNA]</scope>
    <source>
        <strain evidence="9 10">93-53</strain>
    </source>
</reference>
<dbReference type="Gene3D" id="3.10.20.90">
    <property type="entry name" value="Phosphatidylinositol 3-kinase Catalytic Subunit, Chain A, domain 1"/>
    <property type="match status" value="1"/>
</dbReference>
<dbReference type="PANTHER" id="PTHR13385">
    <property type="entry name" value="AUTOPHAGY PROTEIN 12"/>
    <property type="match status" value="1"/>
</dbReference>
<dbReference type="InParanoid" id="A0A165CHG3"/>
<evidence type="ECO:0000256" key="1">
    <source>
        <dbReference type="ARBA" id="ARBA00007778"/>
    </source>
</evidence>
<evidence type="ECO:0000256" key="2">
    <source>
        <dbReference type="ARBA" id="ARBA00011288"/>
    </source>
</evidence>
<name>A0A165CHG3_9APHY</name>
<evidence type="ECO:0000256" key="8">
    <source>
        <dbReference type="RuleBase" id="RU361201"/>
    </source>
</evidence>
<organism evidence="9 10">
    <name type="scientific">Laetiporus sulphureus 93-53</name>
    <dbReference type="NCBI Taxonomy" id="1314785"/>
    <lineage>
        <taxon>Eukaryota</taxon>
        <taxon>Fungi</taxon>
        <taxon>Dikarya</taxon>
        <taxon>Basidiomycota</taxon>
        <taxon>Agaricomycotina</taxon>
        <taxon>Agaricomycetes</taxon>
        <taxon>Polyporales</taxon>
        <taxon>Laetiporus</taxon>
    </lineage>
</organism>
<evidence type="ECO:0000256" key="5">
    <source>
        <dbReference type="ARBA" id="ARBA00022786"/>
    </source>
</evidence>
<accession>A0A165CHG3</accession>
<dbReference type="GO" id="GO:0034727">
    <property type="term" value="P:piecemeal microautophagy of the nucleus"/>
    <property type="evidence" value="ECO:0007669"/>
    <property type="project" value="TreeGrafter"/>
</dbReference>
<dbReference type="AlphaFoldDB" id="A0A165CHG3"/>
<evidence type="ECO:0000256" key="3">
    <source>
        <dbReference type="ARBA" id="ARBA00015875"/>
    </source>
</evidence>
<keyword evidence="10" id="KW-1185">Reference proteome</keyword>
<comment type="similarity">
    <text evidence="1 8">Belongs to the ATG12 family.</text>
</comment>
<dbReference type="PANTHER" id="PTHR13385:SF0">
    <property type="entry name" value="UBIQUITIN-LIKE PROTEIN ATG12"/>
    <property type="match status" value="1"/>
</dbReference>
<dbReference type="CDD" id="cd01612">
    <property type="entry name" value="Ubl_ATG12"/>
    <property type="match status" value="1"/>
</dbReference>
<dbReference type="FunCoup" id="A0A165CHG3">
    <property type="interactions" value="224"/>
</dbReference>
<keyword evidence="4 8" id="KW-1017">Isopeptide bond</keyword>
<dbReference type="STRING" id="1314785.A0A165CHG3"/>